<organism evidence="2 3">
    <name type="scientific">Candidatus Desulfovibrio kirbyi</name>
    <dbReference type="NCBI Taxonomy" id="2696086"/>
    <lineage>
        <taxon>Bacteria</taxon>
        <taxon>Pseudomonadati</taxon>
        <taxon>Thermodesulfobacteriota</taxon>
        <taxon>Desulfovibrionia</taxon>
        <taxon>Desulfovibrionales</taxon>
        <taxon>Desulfovibrionaceae</taxon>
        <taxon>Desulfovibrio</taxon>
    </lineage>
</organism>
<keyword evidence="1" id="KW-0812">Transmembrane</keyword>
<protein>
    <submittedName>
        <fullName evidence="2">Uncharacterized protein</fullName>
    </submittedName>
</protein>
<evidence type="ECO:0000313" key="3">
    <source>
        <dbReference type="Proteomes" id="UP000505077"/>
    </source>
</evidence>
<name>A0A6L2R5L6_9BACT</name>
<feature type="transmembrane region" description="Helical" evidence="1">
    <location>
        <begin position="20"/>
        <end position="37"/>
    </location>
</feature>
<comment type="caution">
    <text evidence="2">The sequence shown here is derived from an EMBL/GenBank/DDBJ whole genome shotgun (WGS) entry which is preliminary data.</text>
</comment>
<keyword evidence="1" id="KW-1133">Transmembrane helix</keyword>
<sequence>MFPHPDAIPSCADARRRQRLAGRISAIFLLVAALGLVDTLQGVMRAGSDTLEILSGQSVMLSGPTATKNPVSSDLLVSLTPDNGLLRFVFEGFFPSYWFGSGMWRGDVQVDAFCPPGTYELTLRFKGASARSAQKIFVTVWDNEEDMRSGSLFMMQHLAGTHPFLPACVFAVFALACGIVTYFAGKRYFVLLAGMDCAEIFRISAEDDGLLLWCPADKKFAQSPGATRALLHPDGRIIGYALVKEQSKSALILHADAATPVNTDSLVYLRPLNLIAGTATTEVPTVQTN</sequence>
<evidence type="ECO:0000313" key="2">
    <source>
        <dbReference type="EMBL" id="GFH62742.1"/>
    </source>
</evidence>
<gene>
    <name evidence="2" type="ORF">ZNDK_0513</name>
</gene>
<dbReference type="EMBL" id="BLLL01000004">
    <property type="protein sequence ID" value="GFH62742.1"/>
    <property type="molecule type" value="Genomic_DNA"/>
</dbReference>
<reference evidence="2 3" key="1">
    <citation type="journal article" date="2020" name="ISME J.">
        <title>Parallel Reductive Genome Evolution in Desulfovibrio Ectosymbionts Independently Acquired by Trichonympha Protists in the Termite Gut.</title>
        <authorList>
            <person name="Takeuchi M."/>
            <person name="Kuwahara H."/>
            <person name="Murakami T."/>
            <person name="Takahashi K."/>
            <person name="Kajitani R."/>
            <person name="Toyoda A."/>
            <person name="Itoh T."/>
            <person name="Ohkuma M."/>
            <person name="Hongoh Y."/>
        </authorList>
    </citation>
    <scope>NUCLEOTIDE SEQUENCE [LARGE SCALE GENOMIC DNA]</scope>
    <source>
        <strain evidence="2">ZnDsv-02</strain>
    </source>
</reference>
<feature type="transmembrane region" description="Helical" evidence="1">
    <location>
        <begin position="164"/>
        <end position="185"/>
    </location>
</feature>
<proteinExistence type="predicted"/>
<keyword evidence="1" id="KW-0472">Membrane</keyword>
<evidence type="ECO:0000256" key="1">
    <source>
        <dbReference type="SAM" id="Phobius"/>
    </source>
</evidence>
<accession>A0A6L2R5L6</accession>
<dbReference type="Proteomes" id="UP000505077">
    <property type="component" value="Unassembled WGS sequence"/>
</dbReference>
<dbReference type="AlphaFoldDB" id="A0A6L2R5L6"/>